<protein>
    <submittedName>
        <fullName evidence="1">Uncharacterized protein</fullName>
    </submittedName>
</protein>
<reference evidence="1 2" key="1">
    <citation type="submission" date="2017-09" db="EMBL/GenBank/DDBJ databases">
        <title>Biodiversity and function of Thalassospira species in the particle-attached aromatic-hydrocarbon-degrading consortia from the surface seawater of the China South Sea.</title>
        <authorList>
            <person name="Dong C."/>
            <person name="Lai Q."/>
            <person name="Shao Z."/>
        </authorList>
    </citation>
    <scope>NUCLEOTIDE SEQUENCE [LARGE SCALE GENOMIC DNA]</scope>
    <source>
        <strain evidence="1 2">139Z-12</strain>
    </source>
</reference>
<evidence type="ECO:0000313" key="2">
    <source>
        <dbReference type="Proteomes" id="UP000233332"/>
    </source>
</evidence>
<dbReference type="Proteomes" id="UP000233332">
    <property type="component" value="Unassembled WGS sequence"/>
</dbReference>
<organism evidence="1 2">
    <name type="scientific">Thalassospira lohafexi</name>
    <dbReference type="NCBI Taxonomy" id="744227"/>
    <lineage>
        <taxon>Bacteria</taxon>
        <taxon>Pseudomonadati</taxon>
        <taxon>Pseudomonadota</taxon>
        <taxon>Alphaproteobacteria</taxon>
        <taxon>Rhodospirillales</taxon>
        <taxon>Thalassospiraceae</taxon>
        <taxon>Thalassospira</taxon>
    </lineage>
</organism>
<dbReference type="EMBL" id="NXGX01000002">
    <property type="protein sequence ID" value="PKR59278.1"/>
    <property type="molecule type" value="Genomic_DNA"/>
</dbReference>
<keyword evidence="2" id="KW-1185">Reference proteome</keyword>
<comment type="caution">
    <text evidence="1">The sequence shown here is derived from an EMBL/GenBank/DDBJ whole genome shotgun (WGS) entry which is preliminary data.</text>
</comment>
<name>A0A2N3L911_9PROT</name>
<dbReference type="AlphaFoldDB" id="A0A2N3L911"/>
<evidence type="ECO:0000313" key="1">
    <source>
        <dbReference type="EMBL" id="PKR59278.1"/>
    </source>
</evidence>
<accession>A0A2N3L911</accession>
<sequence>MMGFLLLGYAMKVMRDITGRLVKQPCDNAKKMAVHKNVRPVNSLGGDVSNNLTVRHKTITTPAIIEFL</sequence>
<gene>
    <name evidence="1" type="ORF">COO92_04305</name>
</gene>
<proteinExistence type="predicted"/>